<accession>B7FZ39</accession>
<dbReference type="STRING" id="556484.B7FZ39"/>
<evidence type="ECO:0000256" key="6">
    <source>
        <dbReference type="ARBA" id="ARBA00022853"/>
    </source>
</evidence>
<dbReference type="GeneID" id="7200994"/>
<keyword evidence="13" id="KW-1185">Reference proteome</keyword>
<dbReference type="InterPro" id="IPR000286">
    <property type="entry name" value="HDACs"/>
</dbReference>
<dbReference type="PaxDb" id="2850-Phatr45906"/>
<feature type="compositionally biased region" description="Basic and acidic residues" evidence="10">
    <location>
        <begin position="661"/>
        <end position="672"/>
    </location>
</feature>
<feature type="region of interest" description="Disordered" evidence="10">
    <location>
        <begin position="561"/>
        <end position="580"/>
    </location>
</feature>
<dbReference type="GO" id="GO:0141221">
    <property type="term" value="F:histone deacetylase activity, hydrolytic mechanism"/>
    <property type="evidence" value="ECO:0007669"/>
    <property type="project" value="UniProtKB-EC"/>
</dbReference>
<evidence type="ECO:0000256" key="2">
    <source>
        <dbReference type="ARBA" id="ARBA00007738"/>
    </source>
</evidence>
<protein>
    <recommendedName>
        <fullName evidence="3">histone deacetylase</fullName>
        <ecNumber evidence="3">3.5.1.98</ecNumber>
    </recommendedName>
</protein>
<keyword evidence="5" id="KW-0378">Hydrolase</keyword>
<comment type="subcellular location">
    <subcellularLocation>
        <location evidence="1">Nucleus</location>
    </subcellularLocation>
</comment>
<evidence type="ECO:0000313" key="12">
    <source>
        <dbReference type="EMBL" id="EEC48470.1"/>
    </source>
</evidence>
<dbReference type="Pfam" id="PF00850">
    <property type="entry name" value="Hist_deacetyl"/>
    <property type="match status" value="1"/>
</dbReference>
<feature type="domain" description="Histone deacetylase" evidence="11">
    <location>
        <begin position="156"/>
        <end position="461"/>
    </location>
</feature>
<dbReference type="eggNOG" id="KOG1343">
    <property type="taxonomic scope" value="Eukaryota"/>
</dbReference>
<evidence type="ECO:0000256" key="9">
    <source>
        <dbReference type="ARBA" id="ARBA00023242"/>
    </source>
</evidence>
<dbReference type="GO" id="GO:0000118">
    <property type="term" value="C:histone deacetylase complex"/>
    <property type="evidence" value="ECO:0007669"/>
    <property type="project" value="TreeGrafter"/>
</dbReference>
<organism evidence="12 13">
    <name type="scientific">Phaeodactylum tricornutum (strain CCAP 1055/1)</name>
    <dbReference type="NCBI Taxonomy" id="556484"/>
    <lineage>
        <taxon>Eukaryota</taxon>
        <taxon>Sar</taxon>
        <taxon>Stramenopiles</taxon>
        <taxon>Ochrophyta</taxon>
        <taxon>Bacillariophyta</taxon>
        <taxon>Bacillariophyceae</taxon>
        <taxon>Bacillariophycidae</taxon>
        <taxon>Naviculales</taxon>
        <taxon>Phaeodactylaceae</taxon>
        <taxon>Phaeodactylum</taxon>
    </lineage>
</organism>
<keyword evidence="7" id="KW-0805">Transcription regulation</keyword>
<dbReference type="InterPro" id="IPR037138">
    <property type="entry name" value="His_deacetylse_dom_sf"/>
</dbReference>
<dbReference type="OrthoDB" id="45538at2759"/>
<feature type="region of interest" description="Disordered" evidence="10">
    <location>
        <begin position="653"/>
        <end position="693"/>
    </location>
</feature>
<feature type="compositionally biased region" description="Polar residues" evidence="10">
    <location>
        <begin position="90"/>
        <end position="107"/>
    </location>
</feature>
<gene>
    <name evidence="12" type="ORF">PHATRDRAFT_45906</name>
</gene>
<dbReference type="PANTHER" id="PTHR10625">
    <property type="entry name" value="HISTONE DEACETYLASE HDAC1-RELATED"/>
    <property type="match status" value="1"/>
</dbReference>
<feature type="region of interest" description="Disordered" evidence="10">
    <location>
        <begin position="83"/>
        <end position="107"/>
    </location>
</feature>
<feature type="compositionally biased region" description="Basic and acidic residues" evidence="10">
    <location>
        <begin position="679"/>
        <end position="693"/>
    </location>
</feature>
<feature type="region of interest" description="Disordered" evidence="10">
    <location>
        <begin position="585"/>
        <end position="608"/>
    </location>
</feature>
<keyword evidence="6" id="KW-0156">Chromatin regulator</keyword>
<keyword evidence="8" id="KW-0804">Transcription</keyword>
<evidence type="ECO:0000256" key="3">
    <source>
        <dbReference type="ARBA" id="ARBA00012111"/>
    </source>
</evidence>
<evidence type="ECO:0000256" key="8">
    <source>
        <dbReference type="ARBA" id="ARBA00023163"/>
    </source>
</evidence>
<evidence type="ECO:0000259" key="11">
    <source>
        <dbReference type="Pfam" id="PF00850"/>
    </source>
</evidence>
<dbReference type="Proteomes" id="UP000000759">
    <property type="component" value="Chromosome 8"/>
</dbReference>
<dbReference type="Gene3D" id="3.40.800.20">
    <property type="entry name" value="Histone deacetylase domain"/>
    <property type="match status" value="1"/>
</dbReference>
<evidence type="ECO:0000256" key="4">
    <source>
        <dbReference type="ARBA" id="ARBA00022491"/>
    </source>
</evidence>
<keyword evidence="9" id="KW-0539">Nucleus</keyword>
<evidence type="ECO:0000313" key="13">
    <source>
        <dbReference type="Proteomes" id="UP000000759"/>
    </source>
</evidence>
<dbReference type="HOGENOM" id="CLU_007727_8_7_1"/>
<evidence type="ECO:0000256" key="5">
    <source>
        <dbReference type="ARBA" id="ARBA00022801"/>
    </source>
</evidence>
<dbReference type="EMBL" id="CM000611">
    <property type="protein sequence ID" value="EEC48470.1"/>
    <property type="molecule type" value="Genomic_DNA"/>
</dbReference>
<dbReference type="SUPFAM" id="SSF52768">
    <property type="entry name" value="Arginase/deacetylase"/>
    <property type="match status" value="1"/>
</dbReference>
<evidence type="ECO:0000256" key="10">
    <source>
        <dbReference type="SAM" id="MobiDB-lite"/>
    </source>
</evidence>
<dbReference type="KEGG" id="pti:PHATRDRAFT_45906"/>
<keyword evidence="4" id="KW-0678">Repressor</keyword>
<comment type="similarity">
    <text evidence="2">Belongs to the histone deacetylase family. HD type 2 subfamily.</text>
</comment>
<proteinExistence type="inferred from homology"/>
<dbReference type="EC" id="3.5.1.98" evidence="3"/>
<dbReference type="PRINTS" id="PR01270">
    <property type="entry name" value="HDASUPER"/>
</dbReference>
<dbReference type="CDD" id="cd09992">
    <property type="entry name" value="HDAC_classII"/>
    <property type="match status" value="1"/>
</dbReference>
<evidence type="ECO:0000256" key="7">
    <source>
        <dbReference type="ARBA" id="ARBA00023015"/>
    </source>
</evidence>
<dbReference type="RefSeq" id="XP_002180279.1">
    <property type="nucleotide sequence ID" value="XM_002180243.1"/>
</dbReference>
<dbReference type="InterPro" id="IPR023696">
    <property type="entry name" value="Ureohydrolase_dom_sf"/>
</dbReference>
<dbReference type="AlphaFoldDB" id="B7FZ39"/>
<reference evidence="13" key="2">
    <citation type="submission" date="2008-08" db="EMBL/GenBank/DDBJ databases">
        <authorList>
            <consortium name="Diatom Consortium"/>
            <person name="Grigoriev I."/>
            <person name="Grimwood J."/>
            <person name="Kuo A."/>
            <person name="Otillar R.P."/>
            <person name="Salamov A."/>
            <person name="Detter J.C."/>
            <person name="Lindquist E."/>
            <person name="Shapiro H."/>
            <person name="Lucas S."/>
            <person name="Glavina del Rio T."/>
            <person name="Pitluck S."/>
            <person name="Rokhsar D."/>
            <person name="Bowler C."/>
        </authorList>
    </citation>
    <scope>GENOME REANNOTATION</scope>
    <source>
        <strain evidence="13">CCAP 1055/1</strain>
    </source>
</reference>
<feature type="compositionally biased region" description="Basic and acidic residues" evidence="10">
    <location>
        <begin position="569"/>
        <end position="580"/>
    </location>
</feature>
<sequence length="693" mass="76011">MKRVHDLQGSPPLKRRVSSLFSIATIREDELFSHADLSVNESTTAKNASQSFLTREAKAELPNAIYSPSLSVSEASTDDDGLFFDDDNELSATTGSDATNSNPQSFSPRQEIGISIRRFSAQAEVVKAETAAGHDCKTGIVTEVGLLHFDRRNRYHKERPIRIQCLVEALQTSKDELYQRCCVLNDERSEAARSFLEDEDFLRVHRAGYIQRLAKLSACTCCETIDREAEQYKSIYLTADSLLEAQQAATSLCTLVSGVVQGDLDNGFAIIRPPGHHAEPGLASGYCVINNVAVATAYARSKLNVKKILIVDWDVHHGNGTQAIFLNDPNVLYFSVHRWHGGNYFPFLPNAGPATVGTGKGEGFTVNVGWTRKNMGNDEYYAVWERLLMPMAHEFDPELVLISAGFDAADGDLGECRVTPEGFGGLTRALTTLANGRVVGALEGGYVRSVLGPCVSAVISSLLDRRSPEQYRTQAAYEQKERAGVDLEQRIDPVAAQNIRATVAAHQPYWKFLQNRIHRVSVGVRLCLRVGISRLGVRGSVALSYRYPFDRIDVGRKHEMNGCGGAQGSRDKGHGEAEVSRRREIPAFAGKNQGQPDTADNPGRQGHGAQACHYLRQGTFVDELAEFRIGRGGCGCVPPVTTTKTRIVVGNQSSRKPIGRAAEEAMTTHDDDGSVETPGLRRYEQRGSEHSKK</sequence>
<reference evidence="12 13" key="1">
    <citation type="journal article" date="2008" name="Nature">
        <title>The Phaeodactylum genome reveals the evolutionary history of diatom genomes.</title>
        <authorList>
            <person name="Bowler C."/>
            <person name="Allen A.E."/>
            <person name="Badger J.H."/>
            <person name="Grimwood J."/>
            <person name="Jabbari K."/>
            <person name="Kuo A."/>
            <person name="Maheswari U."/>
            <person name="Martens C."/>
            <person name="Maumus F."/>
            <person name="Otillar R.P."/>
            <person name="Rayko E."/>
            <person name="Salamov A."/>
            <person name="Vandepoele K."/>
            <person name="Beszteri B."/>
            <person name="Gruber A."/>
            <person name="Heijde M."/>
            <person name="Katinka M."/>
            <person name="Mock T."/>
            <person name="Valentin K."/>
            <person name="Verret F."/>
            <person name="Berges J.A."/>
            <person name="Brownlee C."/>
            <person name="Cadoret J.P."/>
            <person name="Chiovitti A."/>
            <person name="Choi C.J."/>
            <person name="Coesel S."/>
            <person name="De Martino A."/>
            <person name="Detter J.C."/>
            <person name="Durkin C."/>
            <person name="Falciatore A."/>
            <person name="Fournet J."/>
            <person name="Haruta M."/>
            <person name="Huysman M.J."/>
            <person name="Jenkins B.D."/>
            <person name="Jiroutova K."/>
            <person name="Jorgensen R.E."/>
            <person name="Joubert Y."/>
            <person name="Kaplan A."/>
            <person name="Kroger N."/>
            <person name="Kroth P.G."/>
            <person name="La Roche J."/>
            <person name="Lindquist E."/>
            <person name="Lommer M."/>
            <person name="Martin-Jezequel V."/>
            <person name="Lopez P.J."/>
            <person name="Lucas S."/>
            <person name="Mangogna M."/>
            <person name="McGinnis K."/>
            <person name="Medlin L.K."/>
            <person name="Montsant A."/>
            <person name="Oudot-Le Secq M.P."/>
            <person name="Napoli C."/>
            <person name="Obornik M."/>
            <person name="Parker M.S."/>
            <person name="Petit J.L."/>
            <person name="Porcel B.M."/>
            <person name="Poulsen N."/>
            <person name="Robison M."/>
            <person name="Rychlewski L."/>
            <person name="Rynearson T.A."/>
            <person name="Schmutz J."/>
            <person name="Shapiro H."/>
            <person name="Siaut M."/>
            <person name="Stanley M."/>
            <person name="Sussman M.R."/>
            <person name="Taylor A.R."/>
            <person name="Vardi A."/>
            <person name="von Dassow P."/>
            <person name="Vyverman W."/>
            <person name="Willis A."/>
            <person name="Wyrwicz L.S."/>
            <person name="Rokhsar D.S."/>
            <person name="Weissenbach J."/>
            <person name="Armbrust E.V."/>
            <person name="Green B.R."/>
            <person name="Van de Peer Y."/>
            <person name="Grigoriev I.V."/>
        </authorList>
    </citation>
    <scope>NUCLEOTIDE SEQUENCE [LARGE SCALE GENOMIC DNA]</scope>
    <source>
        <strain evidence="12 13">CCAP 1055/1</strain>
    </source>
</reference>
<dbReference type="InParanoid" id="B7FZ39"/>
<dbReference type="InterPro" id="IPR023801">
    <property type="entry name" value="His_deacetylse_dom"/>
</dbReference>
<dbReference type="PANTHER" id="PTHR10625:SF5">
    <property type="entry name" value="HISTONE DEACETYLASE"/>
    <property type="match status" value="1"/>
</dbReference>
<dbReference type="GO" id="GO:0040029">
    <property type="term" value="P:epigenetic regulation of gene expression"/>
    <property type="evidence" value="ECO:0007669"/>
    <property type="project" value="TreeGrafter"/>
</dbReference>
<name>B7FZ39_PHATC</name>
<evidence type="ECO:0000256" key="1">
    <source>
        <dbReference type="ARBA" id="ARBA00004123"/>
    </source>
</evidence>
<dbReference type="GO" id="GO:0005737">
    <property type="term" value="C:cytoplasm"/>
    <property type="evidence" value="ECO:0007669"/>
    <property type="project" value="TreeGrafter"/>
</dbReference>